<dbReference type="InterPro" id="IPR016181">
    <property type="entry name" value="Acyl_CoA_acyltransferase"/>
</dbReference>
<dbReference type="Proteomes" id="UP001519308">
    <property type="component" value="Unassembled WGS sequence"/>
</dbReference>
<accession>A0ABS4K630</accession>
<dbReference type="PANTHER" id="PTHR41368">
    <property type="entry name" value="PROTEIN YGHO"/>
    <property type="match status" value="1"/>
</dbReference>
<protein>
    <recommendedName>
        <fullName evidence="3">N-acetyltransferase domain-containing protein</fullName>
    </recommendedName>
</protein>
<dbReference type="Gene3D" id="3.40.630.30">
    <property type="match status" value="1"/>
</dbReference>
<dbReference type="EMBL" id="JAGGLL010000013">
    <property type="protein sequence ID" value="MBP2022099.1"/>
    <property type="molecule type" value="Genomic_DNA"/>
</dbReference>
<comment type="caution">
    <text evidence="1">The sequence shown here is derived from an EMBL/GenBank/DDBJ whole genome shotgun (WGS) entry which is preliminary data.</text>
</comment>
<sequence length="368" mass="43411">MMKIINCNNKTLKNQMLDFRKSLYKNNPYFKNSEQLTLKDMLFKKTTFSKGAMIEPLLVEEHGEIYSSALLIHEKNFCEYVQIAFFECKEGYEEAGRVLIDYAIEKAREMDVPKVLIGMNGHVNYGLGILSSDFQSPQSFGSSYNPEFYLKIFEGYPHNKVVLTSLLKDLSTFSMEKVDKVLERVNRNYSFRIMNISDLKNEIEIYTRLNNEIFKEHKFYYHRESTMDFELFKDLSYLIKGENLIFAYKDKEPIGFLLWYPDFHELVAPYKSFGVSTVLKNKFMSHSIEKVKIVELGVLSKYRNTGVTFGLLKKCYELTKNRYKLCESSWILDYNFPSVNCGLTFDFQEYKKFNVYEIQVERCKTISR</sequence>
<keyword evidence="2" id="KW-1185">Reference proteome</keyword>
<dbReference type="InterPro" id="IPR039968">
    <property type="entry name" value="BcerS-like"/>
</dbReference>
<organism evidence="1 2">
    <name type="scientific">Clostridium punense</name>
    <dbReference type="NCBI Taxonomy" id="1054297"/>
    <lineage>
        <taxon>Bacteria</taxon>
        <taxon>Bacillati</taxon>
        <taxon>Bacillota</taxon>
        <taxon>Clostridia</taxon>
        <taxon>Eubacteriales</taxon>
        <taxon>Clostridiaceae</taxon>
        <taxon>Clostridium</taxon>
    </lineage>
</organism>
<evidence type="ECO:0000313" key="1">
    <source>
        <dbReference type="EMBL" id="MBP2022099.1"/>
    </source>
</evidence>
<gene>
    <name evidence="1" type="ORF">J2Z44_001900</name>
</gene>
<evidence type="ECO:0000313" key="2">
    <source>
        <dbReference type="Proteomes" id="UP001519308"/>
    </source>
</evidence>
<reference evidence="1 2" key="1">
    <citation type="submission" date="2021-03" db="EMBL/GenBank/DDBJ databases">
        <title>Genomic Encyclopedia of Type Strains, Phase IV (KMG-IV): sequencing the most valuable type-strain genomes for metagenomic binning, comparative biology and taxonomic classification.</title>
        <authorList>
            <person name="Goeker M."/>
        </authorList>
    </citation>
    <scope>NUCLEOTIDE SEQUENCE [LARGE SCALE GENOMIC DNA]</scope>
    <source>
        <strain evidence="1 2">DSM 28650</strain>
    </source>
</reference>
<evidence type="ECO:0008006" key="3">
    <source>
        <dbReference type="Google" id="ProtNLM"/>
    </source>
</evidence>
<proteinExistence type="predicted"/>
<name>A0ABS4K630_9CLOT</name>
<dbReference type="PANTHER" id="PTHR41368:SF1">
    <property type="entry name" value="PROTEIN YGHO"/>
    <property type="match status" value="1"/>
</dbReference>
<dbReference type="SUPFAM" id="SSF55729">
    <property type="entry name" value="Acyl-CoA N-acyltransferases (Nat)"/>
    <property type="match status" value="1"/>
</dbReference>
<dbReference type="RefSeq" id="WP_152513278.1">
    <property type="nucleotide sequence ID" value="NZ_JAGGLL010000013.1"/>
</dbReference>